<accession>A0A2A7UZ27</accession>
<dbReference type="AlphaFoldDB" id="A0A2A7UZ27"/>
<dbReference type="RefSeq" id="WP_098066250.1">
    <property type="nucleotide sequence ID" value="NZ_PDEA01000001.1"/>
</dbReference>
<keyword evidence="2" id="KW-1185">Reference proteome</keyword>
<evidence type="ECO:0000313" key="2">
    <source>
        <dbReference type="Proteomes" id="UP000220246"/>
    </source>
</evidence>
<reference evidence="2" key="1">
    <citation type="submission" date="2017-09" db="EMBL/GenBank/DDBJ databases">
        <title>FDA dAtabase for Regulatory Grade micrObial Sequences (FDA-ARGOS): Supporting development and validation of Infectious Disease Dx tests.</title>
        <authorList>
            <person name="Minogue T."/>
            <person name="Wolcott M."/>
            <person name="Wasieloski L."/>
            <person name="Aguilar W."/>
            <person name="Moore D."/>
            <person name="Tallon L."/>
            <person name="Sadzewicz L."/>
            <person name="Ott S."/>
            <person name="Zhao X."/>
            <person name="Nagaraj S."/>
            <person name="Vavikolanu K."/>
            <person name="Aluvathingal J."/>
            <person name="Nadendla S."/>
            <person name="Sichtig H."/>
        </authorList>
    </citation>
    <scope>NUCLEOTIDE SEQUENCE [LARGE SCALE GENOMIC DNA]</scope>
    <source>
        <strain evidence="2">FDAARGOS_394</strain>
    </source>
</reference>
<dbReference type="Proteomes" id="UP000220246">
    <property type="component" value="Unassembled WGS sequence"/>
</dbReference>
<sequence>MSHSPPCLVLRTPLAAQALAGRAAFTLRQRSVLLMAEGTPRPVLEALFHGQGAALVQELLAAGYLTETPPAPEGPALSAPVRLARLRAQLLELCERLLHEQECDLAPQLRQLLLQAPDLPSLRLACARWMQTLVRQGGARRIHCLRTQLAVLLAPPPMAEGMEGMESADEAAAGLGLPPSLQLA</sequence>
<comment type="caution">
    <text evidence="1">The sequence shown here is derived from an EMBL/GenBank/DDBJ whole genome shotgun (WGS) entry which is preliminary data.</text>
</comment>
<name>A0A2A7UZ27_COMTR</name>
<protein>
    <submittedName>
        <fullName evidence="1">Uncharacterized protein</fullName>
    </submittedName>
</protein>
<proteinExistence type="predicted"/>
<dbReference type="OrthoDB" id="8794766at2"/>
<evidence type="ECO:0000313" key="1">
    <source>
        <dbReference type="EMBL" id="PEH90513.1"/>
    </source>
</evidence>
<gene>
    <name evidence="1" type="ORF">CRM82_19645</name>
</gene>
<dbReference type="EMBL" id="PDEA01000001">
    <property type="protein sequence ID" value="PEH90513.1"/>
    <property type="molecule type" value="Genomic_DNA"/>
</dbReference>
<organism evidence="1 2">
    <name type="scientific">Comamonas terrigena</name>
    <dbReference type="NCBI Taxonomy" id="32013"/>
    <lineage>
        <taxon>Bacteria</taxon>
        <taxon>Pseudomonadati</taxon>
        <taxon>Pseudomonadota</taxon>
        <taxon>Betaproteobacteria</taxon>
        <taxon>Burkholderiales</taxon>
        <taxon>Comamonadaceae</taxon>
        <taxon>Comamonas</taxon>
    </lineage>
</organism>
<dbReference type="GeneID" id="80802848"/>